<dbReference type="EMBL" id="CP019124">
    <property type="protein sequence ID" value="APX89555.1"/>
    <property type="molecule type" value="Genomic_DNA"/>
</dbReference>
<reference evidence="1 2" key="1">
    <citation type="submission" date="2017-01" db="EMBL/GenBank/DDBJ databases">
        <title>Genomic analysis of Xuhuaishuia manganoxidans DY6-4.</title>
        <authorList>
            <person name="Wang X."/>
        </authorList>
    </citation>
    <scope>NUCLEOTIDE SEQUENCE [LARGE SCALE GENOMIC DNA]</scope>
    <source>
        <strain evidence="1 2">DY6-4</strain>
    </source>
</reference>
<dbReference type="RefSeq" id="WP_076979578.1">
    <property type="nucleotide sequence ID" value="NZ_CP019124.1"/>
</dbReference>
<dbReference type="AlphaFoldDB" id="A0A1U7DI00"/>
<keyword evidence="2" id="KW-1185">Reference proteome</keyword>
<accession>A0A2M9DDC7</accession>
<sequence>MYYSLTLAALLVLIYLARPILRRRLRYLRNRTPGPVLERPFSAQFSGQLSGLPGGGPSYSGFERSAPQIRPMPRMR</sequence>
<evidence type="ECO:0000313" key="2">
    <source>
        <dbReference type="Proteomes" id="UP000187266"/>
    </source>
</evidence>
<organism evidence="1 2">
    <name type="scientific">Brevirhabdus pacifica</name>
    <dbReference type="NCBI Taxonomy" id="1267768"/>
    <lineage>
        <taxon>Bacteria</taxon>
        <taxon>Pseudomonadati</taxon>
        <taxon>Pseudomonadota</taxon>
        <taxon>Alphaproteobacteria</taxon>
        <taxon>Rhodobacterales</taxon>
        <taxon>Paracoccaceae</taxon>
        <taxon>Brevirhabdus</taxon>
    </lineage>
</organism>
<proteinExistence type="predicted"/>
<gene>
    <name evidence="1" type="ORF">BV394_07375</name>
</gene>
<evidence type="ECO:0000313" key="1">
    <source>
        <dbReference type="EMBL" id="APX89555.1"/>
    </source>
</evidence>
<dbReference type="Proteomes" id="UP000187266">
    <property type="component" value="Chromosome"/>
</dbReference>
<accession>A0A1U7DI00</accession>
<protein>
    <submittedName>
        <fullName evidence="1">Uncharacterized protein</fullName>
    </submittedName>
</protein>
<name>A0A1U7DI00_9RHOB</name>